<keyword evidence="3 6" id="KW-1133">Transmembrane helix</keyword>
<dbReference type="InterPro" id="IPR045119">
    <property type="entry name" value="SUN1-5"/>
</dbReference>
<protein>
    <recommendedName>
        <fullName evidence="7">SUN domain-containing protein</fullName>
    </recommendedName>
</protein>
<feature type="compositionally biased region" description="Low complexity" evidence="5">
    <location>
        <begin position="1"/>
        <end position="13"/>
    </location>
</feature>
<dbReference type="PROSITE" id="PS51469">
    <property type="entry name" value="SUN"/>
    <property type="match status" value="1"/>
</dbReference>
<comment type="subcellular location">
    <subcellularLocation>
        <location evidence="1">Membrane</location>
    </subcellularLocation>
</comment>
<evidence type="ECO:0000256" key="5">
    <source>
        <dbReference type="SAM" id="MobiDB-lite"/>
    </source>
</evidence>
<dbReference type="EMBL" id="KN847317">
    <property type="protein sequence ID" value="KIW60456.1"/>
    <property type="molecule type" value="Genomic_DNA"/>
</dbReference>
<name>A0A0D2C6E7_9EURO</name>
<evidence type="ECO:0000256" key="4">
    <source>
        <dbReference type="ARBA" id="ARBA00023136"/>
    </source>
</evidence>
<dbReference type="Pfam" id="PF07738">
    <property type="entry name" value="Sad1_UNC"/>
    <property type="match status" value="1"/>
</dbReference>
<dbReference type="GeneID" id="25322579"/>
<dbReference type="InterPro" id="IPR012919">
    <property type="entry name" value="SUN_dom"/>
</dbReference>
<sequence>MAPRRSAARASSATPIRAGSPTKRSTRASSVLSPEDATPRRGARGVSQQPNLAEGSVNNPRLPEVQIQQSYAYGSSKTPMLPTQLVPRSKMNLREMAETIDSGVEQAQQHLQNHVDEARANLRKDPRAERARRRASRENSREPSAGSDDVERNKTQRVAAWASSLESSQLDEIPEENDAAPSTPEDASHKDTDPSSFPSGMFEHSYNYERGLRRPNITVRKREEPVFRKAWTTVKQYAQLSREASTELFSSVIQWSQRLWQASGRVIRDVPDSFLVKIVTSLLSAVLIMSAAGLFFCYAYSHFICDPYTTSPVGLTMQKYCGSCVRAPDTALNVTSGSNADLSKLSATLTNINNQMRAIELRLNEKLDSTYAHVGKDLETLRKQHSELSNHIGGLEFGHSTSSGDVASPVIAKINFFAPNNGALVEPRLTSPTRQKPLAFGRRVLLRIIASTHYQTKQPETALSPWQDVGDCWCSSSVPSEQDTMRLGVRVAEPIFPTELVVENYPTAGSLFPGATPKHIELWADFEHLDSHEWESLNIRQTQGNSAIGPTWGLIGQMEYDASEEASHVQAFRLDVNQHQSLYAAQSFVVRVVSNYGSDYTCLYRVRLHGVPVNGQV</sequence>
<dbReference type="Proteomes" id="UP000054342">
    <property type="component" value="Unassembled WGS sequence"/>
</dbReference>
<feature type="domain" description="SUN" evidence="7">
    <location>
        <begin position="422"/>
        <end position="613"/>
    </location>
</feature>
<evidence type="ECO:0000256" key="6">
    <source>
        <dbReference type="SAM" id="Phobius"/>
    </source>
</evidence>
<dbReference type="PANTHER" id="PTHR12911">
    <property type="entry name" value="SAD1/UNC-84-LIKE PROTEIN-RELATED"/>
    <property type="match status" value="1"/>
</dbReference>
<dbReference type="RefSeq" id="XP_013321040.1">
    <property type="nucleotide sequence ID" value="XM_013465586.1"/>
</dbReference>
<evidence type="ECO:0000256" key="3">
    <source>
        <dbReference type="ARBA" id="ARBA00022989"/>
    </source>
</evidence>
<dbReference type="STRING" id="348802.A0A0D2C6E7"/>
<organism evidence="8 9">
    <name type="scientific">Exophiala xenobiotica</name>
    <dbReference type="NCBI Taxonomy" id="348802"/>
    <lineage>
        <taxon>Eukaryota</taxon>
        <taxon>Fungi</taxon>
        <taxon>Dikarya</taxon>
        <taxon>Ascomycota</taxon>
        <taxon>Pezizomycotina</taxon>
        <taxon>Eurotiomycetes</taxon>
        <taxon>Chaetothyriomycetidae</taxon>
        <taxon>Chaetothyriales</taxon>
        <taxon>Herpotrichiellaceae</taxon>
        <taxon>Exophiala</taxon>
    </lineage>
</organism>
<evidence type="ECO:0000313" key="8">
    <source>
        <dbReference type="EMBL" id="KIW60456.1"/>
    </source>
</evidence>
<feature type="compositionally biased region" description="Basic and acidic residues" evidence="5">
    <location>
        <begin position="117"/>
        <end position="129"/>
    </location>
</feature>
<gene>
    <name evidence="8" type="ORF">PV05_00671</name>
</gene>
<dbReference type="HOGENOM" id="CLU_451277_0_0_1"/>
<evidence type="ECO:0000313" key="9">
    <source>
        <dbReference type="Proteomes" id="UP000054342"/>
    </source>
</evidence>
<evidence type="ECO:0000256" key="1">
    <source>
        <dbReference type="ARBA" id="ARBA00004370"/>
    </source>
</evidence>
<evidence type="ECO:0000259" key="7">
    <source>
        <dbReference type="PROSITE" id="PS51469"/>
    </source>
</evidence>
<keyword evidence="4 6" id="KW-0472">Membrane</keyword>
<feature type="region of interest" description="Disordered" evidence="5">
    <location>
        <begin position="117"/>
        <end position="203"/>
    </location>
</feature>
<feature type="region of interest" description="Disordered" evidence="5">
    <location>
        <begin position="1"/>
        <end position="83"/>
    </location>
</feature>
<keyword evidence="2 6" id="KW-0812">Transmembrane</keyword>
<dbReference type="Gene3D" id="2.60.120.260">
    <property type="entry name" value="Galactose-binding domain-like"/>
    <property type="match status" value="1"/>
</dbReference>
<keyword evidence="9" id="KW-1185">Reference proteome</keyword>
<feature type="transmembrane region" description="Helical" evidence="6">
    <location>
        <begin position="274"/>
        <end position="301"/>
    </location>
</feature>
<feature type="compositionally biased region" description="Polar residues" evidence="5">
    <location>
        <begin position="46"/>
        <end position="59"/>
    </location>
</feature>
<proteinExistence type="predicted"/>
<feature type="compositionally biased region" description="Polar residues" evidence="5">
    <location>
        <begin position="66"/>
        <end position="78"/>
    </location>
</feature>
<accession>A0A0D2C6E7</accession>
<dbReference type="PANTHER" id="PTHR12911:SF8">
    <property type="entry name" value="KLAROID PROTEIN-RELATED"/>
    <property type="match status" value="1"/>
</dbReference>
<reference evidence="8 9" key="1">
    <citation type="submission" date="2015-01" db="EMBL/GenBank/DDBJ databases">
        <title>The Genome Sequence of Exophiala xenobiotica CBS118157.</title>
        <authorList>
            <consortium name="The Broad Institute Genomics Platform"/>
            <person name="Cuomo C."/>
            <person name="de Hoog S."/>
            <person name="Gorbushina A."/>
            <person name="Stielow B."/>
            <person name="Teixiera M."/>
            <person name="Abouelleil A."/>
            <person name="Chapman S.B."/>
            <person name="Priest M."/>
            <person name="Young S.K."/>
            <person name="Wortman J."/>
            <person name="Nusbaum C."/>
            <person name="Birren B."/>
        </authorList>
    </citation>
    <scope>NUCLEOTIDE SEQUENCE [LARGE SCALE GENOMIC DNA]</scope>
    <source>
        <strain evidence="8 9">CBS 118157</strain>
    </source>
</reference>
<dbReference type="GO" id="GO:0034993">
    <property type="term" value="C:meiotic nuclear membrane microtubule tethering complex"/>
    <property type="evidence" value="ECO:0007669"/>
    <property type="project" value="TreeGrafter"/>
</dbReference>
<evidence type="ECO:0000256" key="2">
    <source>
        <dbReference type="ARBA" id="ARBA00022692"/>
    </source>
</evidence>
<dbReference type="OrthoDB" id="342281at2759"/>
<dbReference type="GO" id="GO:0043495">
    <property type="term" value="F:protein-membrane adaptor activity"/>
    <property type="evidence" value="ECO:0007669"/>
    <property type="project" value="TreeGrafter"/>
</dbReference>
<dbReference type="AlphaFoldDB" id="A0A0D2C6E7"/>